<feature type="binding site" evidence="1">
    <location>
        <position position="72"/>
    </location>
    <ligand>
        <name>Mg(2+)</name>
        <dbReference type="ChEBI" id="CHEBI:18420"/>
        <label>2</label>
    </ligand>
</feature>
<dbReference type="InterPro" id="IPR016188">
    <property type="entry name" value="PurM-like_N"/>
</dbReference>
<dbReference type="EC" id="2.7.4.16" evidence="1"/>
<dbReference type="SUPFAM" id="SSF56042">
    <property type="entry name" value="PurM C-terminal domain-like"/>
    <property type="match status" value="1"/>
</dbReference>
<keyword evidence="1 4" id="KW-0418">Kinase</keyword>
<evidence type="ECO:0000259" key="2">
    <source>
        <dbReference type="Pfam" id="PF00586"/>
    </source>
</evidence>
<feature type="binding site" evidence="1">
    <location>
        <position position="145"/>
    </location>
    <ligand>
        <name>ATP</name>
        <dbReference type="ChEBI" id="CHEBI:30616"/>
    </ligand>
</feature>
<dbReference type="GO" id="GO:0005524">
    <property type="term" value="F:ATP binding"/>
    <property type="evidence" value="ECO:0007669"/>
    <property type="project" value="UniProtKB-UniRule"/>
</dbReference>
<keyword evidence="1" id="KW-0547">Nucleotide-binding</keyword>
<dbReference type="Gene3D" id="3.90.650.10">
    <property type="entry name" value="PurM-like C-terminal domain"/>
    <property type="match status" value="1"/>
</dbReference>
<dbReference type="CDD" id="cd02194">
    <property type="entry name" value="ThiL"/>
    <property type="match status" value="1"/>
</dbReference>
<comment type="pathway">
    <text evidence="1">Cofactor biosynthesis; thiamine diphosphate biosynthesis; thiamine diphosphate from thiamine phosphate: step 1/1.</text>
</comment>
<feature type="binding site" evidence="1">
    <location>
        <position position="261"/>
    </location>
    <ligand>
        <name>substrate</name>
    </ligand>
</feature>
<dbReference type="EMBL" id="JAPRAT010000029">
    <property type="protein sequence ID" value="MCZ0704193.1"/>
    <property type="molecule type" value="Genomic_DNA"/>
</dbReference>
<feature type="domain" description="PurM-like C-terminal" evidence="3">
    <location>
        <begin position="149"/>
        <end position="299"/>
    </location>
</feature>
<feature type="binding site" evidence="1">
    <location>
        <begin position="119"/>
        <end position="120"/>
    </location>
    <ligand>
        <name>ATP</name>
        <dbReference type="ChEBI" id="CHEBI:30616"/>
    </ligand>
</feature>
<keyword evidence="1" id="KW-0784">Thiamine biosynthesis</keyword>
<name>A0A9J6RGA8_9BACI</name>
<gene>
    <name evidence="1 4" type="primary">thiL</name>
    <name evidence="4" type="ORF">OWO01_13345</name>
</gene>
<feature type="binding site" evidence="1">
    <location>
        <position position="43"/>
    </location>
    <ligand>
        <name>Mg(2+)</name>
        <dbReference type="ChEBI" id="CHEBI:18420"/>
        <label>2</label>
    </ligand>
</feature>
<keyword evidence="1" id="KW-0479">Metal-binding</keyword>
<dbReference type="AlphaFoldDB" id="A0A9J6RGA8"/>
<feature type="binding site" evidence="1">
    <location>
        <position position="120"/>
    </location>
    <ligand>
        <name>Mg(2+)</name>
        <dbReference type="ChEBI" id="CHEBI:18420"/>
        <label>1</label>
    </ligand>
</feature>
<dbReference type="PANTHER" id="PTHR30270">
    <property type="entry name" value="THIAMINE-MONOPHOSPHATE KINASE"/>
    <property type="match status" value="1"/>
</dbReference>
<dbReference type="GO" id="GO:0009228">
    <property type="term" value="P:thiamine biosynthetic process"/>
    <property type="evidence" value="ECO:0007669"/>
    <property type="project" value="UniProtKB-KW"/>
</dbReference>
<comment type="function">
    <text evidence="1">Catalyzes the ATP-dependent phosphorylation of thiamine-monophosphate (TMP) to form thiamine-pyrophosphate (TPP), the active form of vitamin B1.</text>
</comment>
<dbReference type="InterPro" id="IPR010918">
    <property type="entry name" value="PurM-like_C_dom"/>
</dbReference>
<dbReference type="RefSeq" id="WP_268780961.1">
    <property type="nucleotide sequence ID" value="NZ_JAPRAT010000029.1"/>
</dbReference>
<feature type="binding site" evidence="1">
    <location>
        <position position="43"/>
    </location>
    <ligand>
        <name>Mg(2+)</name>
        <dbReference type="ChEBI" id="CHEBI:18420"/>
        <label>1</label>
    </ligand>
</feature>
<organism evidence="4 5">
    <name type="scientific">Natronobacillus azotifigens</name>
    <dbReference type="NCBI Taxonomy" id="472978"/>
    <lineage>
        <taxon>Bacteria</taxon>
        <taxon>Bacillati</taxon>
        <taxon>Bacillota</taxon>
        <taxon>Bacilli</taxon>
        <taxon>Bacillales</taxon>
        <taxon>Bacillaceae</taxon>
        <taxon>Natronobacillus</taxon>
    </lineage>
</organism>
<keyword evidence="5" id="KW-1185">Reference proteome</keyword>
<dbReference type="PIRSF" id="PIRSF005303">
    <property type="entry name" value="Thiam_monoph_kin"/>
    <property type="match status" value="1"/>
</dbReference>
<dbReference type="HAMAP" id="MF_02128">
    <property type="entry name" value="TMP_kinase"/>
    <property type="match status" value="1"/>
</dbReference>
<feature type="binding site" evidence="1">
    <location>
        <position position="320"/>
    </location>
    <ligand>
        <name>substrate</name>
    </ligand>
</feature>
<sequence>MDEFAFIDSIKQTKYRHASVIKGIGDDAAVFRENYQDVVTAVDTFVENVHFSRKTMAPFHIGYRVLAANISDMAAMGATPKSYLISIVVPKDWTDEELQEIYQGMNQIAKEYRLDLIGGDTVSGNELVVSVTINGAVEKNKARYRSHVRAGDVLFVTGTLGDSAAGLAVLLREEFSEFTNKDYLLSRHRQPTPRVEFAKGLAEIDRVALNDISDGIASEANELAKASNITIHVEKDKLPKHEALEQFPQEDQLEFLLNGGEDFELVGTVSEENWEKAKEIAKKTKTSITKIGYATDVNTTNGHVFLYTNGEKELLKPSGYTHRN</sequence>
<feature type="binding site" evidence="1">
    <location>
        <position position="214"/>
    </location>
    <ligand>
        <name>Mg(2+)</name>
        <dbReference type="ChEBI" id="CHEBI:18420"/>
        <label>5</label>
    </ligand>
</feature>
<evidence type="ECO:0000256" key="1">
    <source>
        <dbReference type="HAMAP-Rule" id="MF_02128"/>
    </source>
</evidence>
<dbReference type="InterPro" id="IPR036921">
    <property type="entry name" value="PurM-like_N_sf"/>
</dbReference>
<evidence type="ECO:0000313" key="4">
    <source>
        <dbReference type="EMBL" id="MCZ0704193.1"/>
    </source>
</evidence>
<dbReference type="NCBIfam" id="TIGR01379">
    <property type="entry name" value="thiL"/>
    <property type="match status" value="1"/>
</dbReference>
<dbReference type="Pfam" id="PF02769">
    <property type="entry name" value="AIRS_C"/>
    <property type="match status" value="1"/>
</dbReference>
<feature type="binding site" evidence="1">
    <location>
        <position position="211"/>
    </location>
    <ligand>
        <name>Mg(2+)</name>
        <dbReference type="ChEBI" id="CHEBI:18420"/>
        <label>3</label>
    </ligand>
</feature>
<comment type="catalytic activity">
    <reaction evidence="1">
        <text>thiamine phosphate + ATP = thiamine diphosphate + ADP</text>
        <dbReference type="Rhea" id="RHEA:15913"/>
        <dbReference type="ChEBI" id="CHEBI:30616"/>
        <dbReference type="ChEBI" id="CHEBI:37575"/>
        <dbReference type="ChEBI" id="CHEBI:58937"/>
        <dbReference type="ChEBI" id="CHEBI:456216"/>
        <dbReference type="EC" id="2.7.4.16"/>
    </reaction>
</comment>
<dbReference type="Pfam" id="PF00586">
    <property type="entry name" value="AIRS"/>
    <property type="match status" value="1"/>
</dbReference>
<feature type="domain" description="PurM-like N-terminal" evidence="2">
    <location>
        <begin position="25"/>
        <end position="137"/>
    </location>
</feature>
<feature type="binding site" evidence="1">
    <location>
        <position position="50"/>
    </location>
    <ligand>
        <name>substrate</name>
    </ligand>
</feature>
<dbReference type="GO" id="GO:0009229">
    <property type="term" value="P:thiamine diphosphate biosynthetic process"/>
    <property type="evidence" value="ECO:0007669"/>
    <property type="project" value="UniProtKB-UniRule"/>
</dbReference>
<feature type="binding site" evidence="1">
    <location>
        <position position="72"/>
    </location>
    <ligand>
        <name>Mg(2+)</name>
        <dbReference type="ChEBI" id="CHEBI:18420"/>
        <label>3</label>
    </ligand>
</feature>
<evidence type="ECO:0000259" key="3">
    <source>
        <dbReference type="Pfam" id="PF02769"/>
    </source>
</evidence>
<accession>A0A9J6RGA8</accession>
<evidence type="ECO:0000313" key="5">
    <source>
        <dbReference type="Proteomes" id="UP001084197"/>
    </source>
</evidence>
<feature type="binding site" evidence="1">
    <location>
        <position position="102"/>
    </location>
    <ligand>
        <name>ATP</name>
        <dbReference type="ChEBI" id="CHEBI:30616"/>
    </ligand>
</feature>
<dbReference type="GO" id="GO:0000287">
    <property type="term" value="F:magnesium ion binding"/>
    <property type="evidence" value="ECO:0007669"/>
    <property type="project" value="UniProtKB-UniRule"/>
</dbReference>
<proteinExistence type="inferred from homology"/>
<comment type="miscellaneous">
    <text evidence="1">Reaction mechanism of ThiL seems to utilize a direct, inline transfer of the gamma-phosphate of ATP to TMP rather than a phosphorylated enzyme intermediate.</text>
</comment>
<dbReference type="SUPFAM" id="SSF55326">
    <property type="entry name" value="PurM N-terminal domain-like"/>
    <property type="match status" value="1"/>
</dbReference>
<feature type="binding site" evidence="1">
    <location>
        <position position="27"/>
    </location>
    <ligand>
        <name>Mg(2+)</name>
        <dbReference type="ChEBI" id="CHEBI:18420"/>
        <label>4</label>
    </ligand>
</feature>
<keyword evidence="1" id="KW-0067">ATP-binding</keyword>
<feature type="binding site" evidence="1">
    <location>
        <position position="27"/>
    </location>
    <ligand>
        <name>Mg(2+)</name>
        <dbReference type="ChEBI" id="CHEBI:18420"/>
        <label>3</label>
    </ligand>
</feature>
<protein>
    <recommendedName>
        <fullName evidence="1">Thiamine-monophosphate kinase</fullName>
        <shortName evidence="1">TMP kinase</shortName>
        <shortName evidence="1">Thiamine-phosphate kinase</shortName>
        <ecNumber evidence="1">2.7.4.16</ecNumber>
    </recommendedName>
</protein>
<dbReference type="PANTHER" id="PTHR30270:SF0">
    <property type="entry name" value="THIAMINE-MONOPHOSPHATE KINASE"/>
    <property type="match status" value="1"/>
</dbReference>
<dbReference type="InterPro" id="IPR006283">
    <property type="entry name" value="ThiL-like"/>
</dbReference>
<reference evidence="4" key="1">
    <citation type="submission" date="2022-11" db="EMBL/GenBank/DDBJ databases">
        <title>WGS of Natronobacillus azotifigens 24KS-1, an anaerobic diazotrophic haloalkaliphile from soda-rich habitats.</title>
        <authorList>
            <person name="Sorokin D.Y."/>
            <person name="Merkel A.Y."/>
        </authorList>
    </citation>
    <scope>NUCLEOTIDE SEQUENCE</scope>
    <source>
        <strain evidence="4">24KS-1</strain>
    </source>
</reference>
<feature type="binding site" evidence="1">
    <location>
        <position position="72"/>
    </location>
    <ligand>
        <name>Mg(2+)</name>
        <dbReference type="ChEBI" id="CHEBI:18420"/>
        <label>4</label>
    </ligand>
</feature>
<dbReference type="Gene3D" id="3.30.1330.10">
    <property type="entry name" value="PurM-like, N-terminal domain"/>
    <property type="match status" value="1"/>
</dbReference>
<comment type="caution">
    <text evidence="4">The sequence shown here is derived from an EMBL/GenBank/DDBJ whole genome shotgun (WGS) entry which is preliminary data.</text>
</comment>
<comment type="similarity">
    <text evidence="1">Belongs to the thiamine-monophosphate kinase family.</text>
</comment>
<dbReference type="InterPro" id="IPR036676">
    <property type="entry name" value="PurM-like_C_sf"/>
</dbReference>
<dbReference type="Proteomes" id="UP001084197">
    <property type="component" value="Unassembled WGS sequence"/>
</dbReference>
<dbReference type="GO" id="GO:0009030">
    <property type="term" value="F:thiamine-phosphate kinase activity"/>
    <property type="evidence" value="ECO:0007669"/>
    <property type="project" value="UniProtKB-UniRule"/>
</dbReference>
<feature type="binding site" evidence="1">
    <location>
        <position position="213"/>
    </location>
    <ligand>
        <name>ATP</name>
        <dbReference type="ChEBI" id="CHEBI:30616"/>
    </ligand>
</feature>
<keyword evidence="1" id="KW-0460">Magnesium</keyword>
<keyword evidence="1 4" id="KW-0808">Transferase</keyword>
<comment type="caution">
    <text evidence="1">Lacks conserved residue(s) required for the propagation of feature annotation.</text>
</comment>